<comment type="caution">
    <text evidence="3">The sequence shown here is derived from an EMBL/GenBank/DDBJ whole genome shotgun (WGS) entry which is preliminary data.</text>
</comment>
<dbReference type="PATRIC" id="fig|742737.3.peg.504"/>
<keyword evidence="2" id="KW-0732">Signal</keyword>
<dbReference type="SUPFAM" id="SSF53850">
    <property type="entry name" value="Periplasmic binding protein-like II"/>
    <property type="match status" value="1"/>
</dbReference>
<organism evidence="3 4">
    <name type="scientific">Hungatella hathewayi WAL-18680</name>
    <dbReference type="NCBI Taxonomy" id="742737"/>
    <lineage>
        <taxon>Bacteria</taxon>
        <taxon>Bacillati</taxon>
        <taxon>Bacillota</taxon>
        <taxon>Clostridia</taxon>
        <taxon>Lachnospirales</taxon>
        <taxon>Lachnospiraceae</taxon>
        <taxon>Hungatella</taxon>
    </lineage>
</organism>
<dbReference type="HOGENOM" id="CLU_020013_0_0_9"/>
<evidence type="ECO:0000256" key="2">
    <source>
        <dbReference type="SAM" id="SignalP"/>
    </source>
</evidence>
<dbReference type="PROSITE" id="PS51257">
    <property type="entry name" value="PROKAR_LIPOPROTEIN"/>
    <property type="match status" value="1"/>
</dbReference>
<dbReference type="SUPFAM" id="SSF63829">
    <property type="entry name" value="Calcium-dependent phosphotriesterase"/>
    <property type="match status" value="1"/>
</dbReference>
<dbReference type="AlphaFoldDB" id="G5IAN2"/>
<sequence>MIKLRRIMSVMLAVVLAAGAIAGCGTKGGSGQTGETPVKESTSGETPSGETAAMGRYKEEAVSLPDEMKDELYYTAFQGKDNKMELYTGKRNENSEIVEICRYVYDNNSWVKDESWWGTSLMEEAQVSFNNVYFGLDGNYYMSGMDGDYNFHLYRVAEDGTGKELLEDVFKPKEGERFGMIPRTVAVTADGNILLYNYDNSLLYTPDGRKLFTMMQDFWGSTDFKNMFVDGNDFVTILDGAVVRYNLLDGQVTETIPYDGLQGSENSGSAVLFSDGNEGIYVANEIGLAHVNKGGTVWETLIDGSLNSMGMRSLLIKTFLAGGSDDYYGFYTDQHGLNIMMCHYTYDKNMASVPPVTLNVYSLYDNSTVRQAAALLQKDNPDVRVEFRAAIQDDSGAMTEEVIRSLNTELLNGKGADVLILDGLPVDSYIEKGVLMDMRELFAQIQFETPLCTNILDGFTGEDGSVYEMPARVAMPAAMGGEKAIAAFSSMEAMASYQGEHPLLSAETYENLLRLVANIQYQELFGNGIEGLSEELLQKYLEAVKAIGESNGSRVEFTEDEMNVAMANNNVVPKGIRGYAMSYDREMSDGGLEYLDSIFSTALLWVVMDKHPEASLEPVNGVYFPSSIVGINQATKVKEAAEEFVRYLFSTPVQKENFYDGFPVQMEALEFLSTDDSNANVYYSIGSSFGDYELTGGWPSKEKCDYVLKMIPQLTVPVDVDENVMGMIVSESKEYFEGKETSAQAASKISQKIRLYLAE</sequence>
<feature type="region of interest" description="Disordered" evidence="1">
    <location>
        <begin position="26"/>
        <end position="52"/>
    </location>
</feature>
<protein>
    <recommendedName>
        <fullName evidence="5">Extracellular solute-binding protein</fullName>
    </recommendedName>
</protein>
<feature type="compositionally biased region" description="Polar residues" evidence="1">
    <location>
        <begin position="39"/>
        <end position="49"/>
    </location>
</feature>
<keyword evidence="4" id="KW-1185">Reference proteome</keyword>
<feature type="chain" id="PRO_5003478601" description="Extracellular solute-binding protein" evidence="2">
    <location>
        <begin position="23"/>
        <end position="759"/>
    </location>
</feature>
<evidence type="ECO:0000313" key="4">
    <source>
        <dbReference type="Proteomes" id="UP000005384"/>
    </source>
</evidence>
<dbReference type="Proteomes" id="UP000005384">
    <property type="component" value="Unassembled WGS sequence"/>
</dbReference>
<accession>G5IAN2</accession>
<reference evidence="3 4" key="1">
    <citation type="submission" date="2011-08" db="EMBL/GenBank/DDBJ databases">
        <title>The Genome Sequence of Clostridium hathewayi WAL-18680.</title>
        <authorList>
            <consortium name="The Broad Institute Genome Sequencing Platform"/>
            <person name="Earl A."/>
            <person name="Ward D."/>
            <person name="Feldgarden M."/>
            <person name="Gevers D."/>
            <person name="Finegold S.M."/>
            <person name="Summanen P.H."/>
            <person name="Molitoris D.R."/>
            <person name="Song M."/>
            <person name="Daigneault M."/>
            <person name="Allen-Vercoe E."/>
            <person name="Young S.K."/>
            <person name="Zeng Q."/>
            <person name="Gargeya S."/>
            <person name="Fitzgerald M."/>
            <person name="Haas B."/>
            <person name="Abouelleil A."/>
            <person name="Alvarado L."/>
            <person name="Arachchi H.M."/>
            <person name="Berlin A."/>
            <person name="Brown A."/>
            <person name="Chapman S.B."/>
            <person name="Chen Z."/>
            <person name="Dunbar C."/>
            <person name="Freedman E."/>
            <person name="Gearin G."/>
            <person name="Gellesch M."/>
            <person name="Goldberg J."/>
            <person name="Griggs A."/>
            <person name="Gujja S."/>
            <person name="Heiman D."/>
            <person name="Howarth C."/>
            <person name="Larson L."/>
            <person name="Lui A."/>
            <person name="MacDonald P.J.P."/>
            <person name="Montmayeur A."/>
            <person name="Murphy C."/>
            <person name="Neiman D."/>
            <person name="Pearson M."/>
            <person name="Priest M."/>
            <person name="Roberts A."/>
            <person name="Saif S."/>
            <person name="Shea T."/>
            <person name="Shenoy N."/>
            <person name="Sisk P."/>
            <person name="Stolte C."/>
            <person name="Sykes S."/>
            <person name="Wortman J."/>
            <person name="Nusbaum C."/>
            <person name="Birren B."/>
        </authorList>
    </citation>
    <scope>NUCLEOTIDE SEQUENCE [LARGE SCALE GENOMIC DNA]</scope>
    <source>
        <strain evidence="3 4">WAL-18680</strain>
    </source>
</reference>
<evidence type="ECO:0000256" key="1">
    <source>
        <dbReference type="SAM" id="MobiDB-lite"/>
    </source>
</evidence>
<feature type="signal peptide" evidence="2">
    <location>
        <begin position="1"/>
        <end position="22"/>
    </location>
</feature>
<dbReference type="Gene3D" id="3.40.190.10">
    <property type="entry name" value="Periplasmic binding protein-like II"/>
    <property type="match status" value="1"/>
</dbReference>
<name>G5IAN2_9FIRM</name>
<proteinExistence type="predicted"/>
<evidence type="ECO:0008006" key="5">
    <source>
        <dbReference type="Google" id="ProtNLM"/>
    </source>
</evidence>
<dbReference type="EMBL" id="ADLN01000002">
    <property type="protein sequence ID" value="EHI61481.1"/>
    <property type="molecule type" value="Genomic_DNA"/>
</dbReference>
<evidence type="ECO:0000313" key="3">
    <source>
        <dbReference type="EMBL" id="EHI61481.1"/>
    </source>
</evidence>
<dbReference type="RefSeq" id="WP_006778487.1">
    <property type="nucleotide sequence ID" value="NZ_CP040506.1"/>
</dbReference>
<dbReference type="OrthoDB" id="2081033at2"/>
<gene>
    <name evidence="3" type="ORF">HMPREF9473_00504</name>
</gene>